<name>A0ABW9AAM0_9BURK</name>
<proteinExistence type="inferred from homology"/>
<dbReference type="Pfam" id="PF01494">
    <property type="entry name" value="FAD_binding_3"/>
    <property type="match status" value="1"/>
</dbReference>
<keyword evidence="8" id="KW-1185">Reference proteome</keyword>
<sequence length="383" mass="41401">MNRNLRIAIIGGGPGGLTLARILACHGIRTTVFERETHPLERPQGGTLDLHEDSGQEALRQAGLMEEFTGIARYEDQGTRLLDMAGNVLFEDAGVDGDRPEVDRTALRAMLLASLPEDCVRWGYTLRAVETRDDGRHDLIFDQSPASEGPFDLVVGADGTWSAIRPLLSPYQPQYSGLTFLEFGIDDADHRHPAVSALVGRGKMCVEGDGKAIIALRNGNAHIRGYAIFRVPADWAAQRFDLTDPASVHARLLREFAGYAPDIIDLFHASNACYAIRSIYSLPPGHCWTHRRGLTLIGDSAHVMSPFGGDGVNNAMFDAAELARHLIAALADGADWNAAVAGYEAAMPARVAESAEGAAEAAATLLSHDGQALTLERYRSHAR</sequence>
<dbReference type="Gene3D" id="3.50.50.60">
    <property type="entry name" value="FAD/NAD(P)-binding domain"/>
    <property type="match status" value="1"/>
</dbReference>
<accession>A0ABW9AAM0</accession>
<dbReference type="InterPro" id="IPR036188">
    <property type="entry name" value="FAD/NAD-bd_sf"/>
</dbReference>
<dbReference type="PANTHER" id="PTHR46972">
    <property type="entry name" value="MONOOXYGENASE ASQM-RELATED"/>
    <property type="match status" value="1"/>
</dbReference>
<evidence type="ECO:0000313" key="8">
    <source>
        <dbReference type="Proteomes" id="UP001629246"/>
    </source>
</evidence>
<comment type="subcellular location">
    <subcellularLocation>
        <location evidence="5">Cytoplasm</location>
    </subcellularLocation>
</comment>
<keyword evidence="5" id="KW-0547">Nucleotide-binding</keyword>
<comment type="catalytic activity">
    <reaction evidence="5">
        <text>a tetracycline + NADPH + O2 + H(+) = an 11a-hydroxytetracycline + NADP(+) + H2O</text>
        <dbReference type="Rhea" id="RHEA:61444"/>
        <dbReference type="ChEBI" id="CHEBI:15377"/>
        <dbReference type="ChEBI" id="CHEBI:15378"/>
        <dbReference type="ChEBI" id="CHEBI:15379"/>
        <dbReference type="ChEBI" id="CHEBI:57783"/>
        <dbReference type="ChEBI" id="CHEBI:58349"/>
        <dbReference type="ChEBI" id="CHEBI:144644"/>
        <dbReference type="ChEBI" id="CHEBI:144645"/>
    </reaction>
</comment>
<keyword evidence="2 5" id="KW-0274">FAD</keyword>
<feature type="binding site" evidence="5">
    <location>
        <position position="49"/>
    </location>
    <ligand>
        <name>FAD</name>
        <dbReference type="ChEBI" id="CHEBI:57692"/>
    </ligand>
</feature>
<organism evidence="7 8">
    <name type="scientific">Herbaspirillum lusitanum</name>
    <dbReference type="NCBI Taxonomy" id="213312"/>
    <lineage>
        <taxon>Bacteria</taxon>
        <taxon>Pseudomonadati</taxon>
        <taxon>Pseudomonadota</taxon>
        <taxon>Betaproteobacteria</taxon>
        <taxon>Burkholderiales</taxon>
        <taxon>Oxalobacteraceae</taxon>
        <taxon>Herbaspirillum</taxon>
    </lineage>
</organism>
<dbReference type="EC" id="1.14.13.-" evidence="5"/>
<feature type="binding site" evidence="5">
    <location>
        <position position="104"/>
    </location>
    <ligand>
        <name>FAD</name>
        <dbReference type="ChEBI" id="CHEBI:57692"/>
    </ligand>
</feature>
<comment type="domain">
    <text evidence="5">Consists of an N-terminal FAD-binding domain with a Rossman fold and a C-terminal substrate-binding domain.</text>
</comment>
<evidence type="ECO:0000256" key="2">
    <source>
        <dbReference type="ARBA" id="ARBA00022827"/>
    </source>
</evidence>
<keyword evidence="3 5" id="KW-0560">Oxidoreductase</keyword>
<evidence type="ECO:0000256" key="5">
    <source>
        <dbReference type="HAMAP-Rule" id="MF_00845"/>
    </source>
</evidence>
<keyword evidence="1 5" id="KW-0285">Flavoprotein</keyword>
<gene>
    <name evidence="7" type="ORF">PQR62_16435</name>
</gene>
<protein>
    <recommendedName>
        <fullName evidence="5">Flavin-dependent monooxygenase</fullName>
    </recommendedName>
    <alternativeName>
        <fullName evidence="5">TetX monooxygenase</fullName>
        <shortName evidence="5">TetX</shortName>
        <ecNumber evidence="5">1.14.13.-</ecNumber>
    </alternativeName>
</protein>
<feature type="domain" description="FAD-binding" evidence="6">
    <location>
        <begin position="6"/>
        <end position="335"/>
    </location>
</feature>
<keyword evidence="4 5" id="KW-0503">Monooxygenase</keyword>
<feature type="binding site" evidence="5">
    <location>
        <position position="42"/>
    </location>
    <ligand>
        <name>NADPH</name>
        <dbReference type="ChEBI" id="CHEBI:57783"/>
    </ligand>
</feature>
<comment type="cofactor">
    <cofactor evidence="5">
        <name>FAD</name>
        <dbReference type="ChEBI" id="CHEBI:57692"/>
    </cofactor>
</comment>
<dbReference type="InterPro" id="IPR002938">
    <property type="entry name" value="FAD-bd"/>
</dbReference>
<dbReference type="PANTHER" id="PTHR46972:SF1">
    <property type="entry name" value="FAD DEPENDENT OXIDOREDUCTASE DOMAIN-CONTAINING PROTEIN"/>
    <property type="match status" value="1"/>
</dbReference>
<comment type="caution">
    <text evidence="7">The sequence shown here is derived from an EMBL/GenBank/DDBJ whole genome shotgun (WGS) entry which is preliminary data.</text>
</comment>
<dbReference type="Proteomes" id="UP001629246">
    <property type="component" value="Unassembled WGS sequence"/>
</dbReference>
<keyword evidence="5" id="KW-0521">NADP</keyword>
<reference evidence="7 8" key="1">
    <citation type="journal article" date="2024" name="Chem. Sci.">
        <title>Discovery of megapolipeptins by genome mining of a Burkholderiales bacteria collection.</title>
        <authorList>
            <person name="Paulo B.S."/>
            <person name="Recchia M.J.J."/>
            <person name="Lee S."/>
            <person name="Fergusson C.H."/>
            <person name="Romanowski S.B."/>
            <person name="Hernandez A."/>
            <person name="Krull N."/>
            <person name="Liu D.Y."/>
            <person name="Cavanagh H."/>
            <person name="Bos A."/>
            <person name="Gray C.A."/>
            <person name="Murphy B.T."/>
            <person name="Linington R.G."/>
            <person name="Eustaquio A.S."/>
        </authorList>
    </citation>
    <scope>NUCLEOTIDE SEQUENCE [LARGE SCALE GENOMIC DNA]</scope>
    <source>
        <strain evidence="7 8">RL21-008-BIB-A</strain>
    </source>
</reference>
<dbReference type="PRINTS" id="PR00420">
    <property type="entry name" value="RNGMNOXGNASE"/>
</dbReference>
<feature type="binding site" evidence="5">
    <location>
        <position position="299"/>
    </location>
    <ligand>
        <name>FAD</name>
        <dbReference type="ChEBI" id="CHEBI:57692"/>
    </ligand>
</feature>
<evidence type="ECO:0000256" key="4">
    <source>
        <dbReference type="ARBA" id="ARBA00023033"/>
    </source>
</evidence>
<dbReference type="HAMAP" id="MF_00845">
    <property type="entry name" value="TetX_monooxygenase"/>
    <property type="match status" value="1"/>
</dbReference>
<evidence type="ECO:0000256" key="1">
    <source>
        <dbReference type="ARBA" id="ARBA00022630"/>
    </source>
</evidence>
<comment type="similarity">
    <text evidence="5">Belongs to the aromatic-ring hydroxylase family. TetX subfamily.</text>
</comment>
<keyword evidence="5" id="KW-0963">Cytoplasm</keyword>
<dbReference type="SUPFAM" id="SSF51905">
    <property type="entry name" value="FAD/NAD(P)-binding domain"/>
    <property type="match status" value="1"/>
</dbReference>
<comment type="subunit">
    <text evidence="5">Monomer.</text>
</comment>
<evidence type="ECO:0000259" key="6">
    <source>
        <dbReference type="Pfam" id="PF01494"/>
    </source>
</evidence>
<evidence type="ECO:0000313" key="7">
    <source>
        <dbReference type="EMBL" id="MFL9925868.1"/>
    </source>
</evidence>
<dbReference type="EMBL" id="JAQQFM010000007">
    <property type="protein sequence ID" value="MFL9925868.1"/>
    <property type="molecule type" value="Genomic_DNA"/>
</dbReference>
<comment type="function">
    <text evidence="5">An FAD-requiring monooxygenase active on some tetracycline antibiotic derivatives, which leads to their inactivation. Hydroxylates carbon 11a of tetracycline and some analogs.</text>
</comment>
<dbReference type="RefSeq" id="WP_408159069.1">
    <property type="nucleotide sequence ID" value="NZ_JAQQFM010000007.1"/>
</dbReference>
<evidence type="ECO:0000256" key="3">
    <source>
        <dbReference type="ARBA" id="ARBA00023002"/>
    </source>
</evidence>
<dbReference type="InterPro" id="IPR043683">
    <property type="entry name" value="TetX_monooxygenase"/>
</dbReference>